<dbReference type="Proteomes" id="UP000295184">
    <property type="component" value="Unassembled WGS sequence"/>
</dbReference>
<dbReference type="AlphaFoldDB" id="A0A4R1QVU0"/>
<dbReference type="RefSeq" id="WP_058965127.1">
    <property type="nucleotide sequence ID" value="NZ_CABKVM010000017.1"/>
</dbReference>
<reference evidence="1 2" key="1">
    <citation type="submission" date="2019-03" db="EMBL/GenBank/DDBJ databases">
        <title>Genomic Encyclopedia of Type Strains, Phase IV (KMG-IV): sequencing the most valuable type-strain genomes for metagenomic binning, comparative biology and taxonomic classification.</title>
        <authorList>
            <person name="Goeker M."/>
        </authorList>
    </citation>
    <scope>NUCLEOTIDE SEQUENCE [LARGE SCALE GENOMIC DNA]</scope>
    <source>
        <strain evidence="1 2">DSM 100451</strain>
    </source>
</reference>
<comment type="caution">
    <text evidence="1">The sequence shown here is derived from an EMBL/GenBank/DDBJ whole genome shotgun (WGS) entry which is preliminary data.</text>
</comment>
<dbReference type="EMBL" id="SLUM01000010">
    <property type="protein sequence ID" value="TCL57393.1"/>
    <property type="molecule type" value="Genomic_DNA"/>
</dbReference>
<dbReference type="STRING" id="1650663.GCA_001486665_02097"/>
<name>A0A4R1QVU0_9FIRM</name>
<dbReference type="OrthoDB" id="1863347at2"/>
<dbReference type="InterPro" id="IPR025374">
    <property type="entry name" value="DUF4364"/>
</dbReference>
<proteinExistence type="predicted"/>
<evidence type="ECO:0000313" key="1">
    <source>
        <dbReference type="EMBL" id="TCL57393.1"/>
    </source>
</evidence>
<dbReference type="Pfam" id="PF14277">
    <property type="entry name" value="DUF4364"/>
    <property type="match status" value="1"/>
</dbReference>
<protein>
    <submittedName>
        <fullName evidence="1">Uncharacterized protein DUF4364</fullName>
    </submittedName>
</protein>
<organism evidence="1 2">
    <name type="scientific">Allofournierella massiliensis</name>
    <dbReference type="NCBI Taxonomy" id="1650663"/>
    <lineage>
        <taxon>Bacteria</taxon>
        <taxon>Bacillati</taxon>
        <taxon>Bacillota</taxon>
        <taxon>Clostridia</taxon>
        <taxon>Eubacteriales</taxon>
        <taxon>Oscillospiraceae</taxon>
        <taxon>Allofournierella</taxon>
    </lineage>
</organism>
<evidence type="ECO:0000313" key="2">
    <source>
        <dbReference type="Proteomes" id="UP000295184"/>
    </source>
</evidence>
<accession>A0A4R1QVU0</accession>
<gene>
    <name evidence="1" type="ORF">EDD77_11068</name>
</gene>
<sequence>MAGNAFTFGVKPGGLTDRSQVSILLCYLIRTAAPLCRQDIENALLGEQLVNYFELAGSLADLEDQGLVTVDENGGYHITPKGISVTDELGFDLLPRSVRETAIRAVIRAQQWVRKAAQHQTQVTKTDQGYVVHCSINELGSEVFGLSFTLPDPLTAEMVKNAFIEKGSEIYALLLETMTTDSTRQEEPDSTVKG</sequence>